<sequence>MPSKRKPVTASGAPEADNAASLSPAQSANASMASTTKRQRVSRACDQCRAAREKCDGIQPLCFPCVSQNRACTYKKSPKKRGVQTGYIRTLEISLAWLFDRVPGTEETLSAFIAREGGEGQMLLTGQAAEGTDRLQKRWDTSRVHKAIDRVLSGDAGPIQGDDQRLQSAEGSGAEEEAKTNEVEHRPAVGLDQFGSTPTSLDTVSPQGMWHHHASSTFKIGHLDSAPVSQPEQQPIRLRLPPNHWRLLDVYFSYTHSWLPLLEKKDVFQACYLYSEDELVIDPRDPANAVHAEIWSALALGSLQDAASSKPSWPKTPDTGSTSPNQIYAVARSLIPGEDGPFRLQHARAVLLLTLVNIGRENMTAAWILVGLAVRVFIEVGWHKESRGESDRKQQAALMACFILDTFVSVRYGRPPHLRTEYLTTLIPALDDDLDEWEPWAPCDGFGSSDQQSRLARNPAFGASTFSQLYKIFKVINKSIVSGKQDEAGSNRPADLFKELEQSIDAASPLARFINTPSMDRQSVAAAPSLYILRILYLWAKTVLGCPDTSPVRLLLETLGAFQARFGVCGSPPLITACLSSLLSMEECVNIKEVDMERLQTLRILFSSTWRSPDHATEHLSDIPPYPPRLALPNPRTHSHFVTTSSSSLLDTSIPFPTPTSSLYDSSMVSLQPHQASSGDQSVQHGHYLFRQYPNSAVNLDPAISNMPPVLQTDEGMRASLSGAPIEPPSRHLPTSFGFEEGASLDYDAILDDLAFIDTTDDLDVDPLFMANLGFGPGCDITDVMS</sequence>
<comment type="caution">
    <text evidence="12">The sequence shown here is derived from an EMBL/GenBank/DDBJ whole genome shotgun (WGS) entry which is preliminary data.</text>
</comment>
<evidence type="ECO:0000259" key="11">
    <source>
        <dbReference type="PROSITE" id="PS50048"/>
    </source>
</evidence>
<dbReference type="PROSITE" id="PS00463">
    <property type="entry name" value="ZN2_CY6_FUNGAL_1"/>
    <property type="match status" value="1"/>
</dbReference>
<dbReference type="GO" id="GO:0000981">
    <property type="term" value="F:DNA-binding transcription factor activity, RNA polymerase II-specific"/>
    <property type="evidence" value="ECO:0007669"/>
    <property type="project" value="InterPro"/>
</dbReference>
<evidence type="ECO:0000256" key="3">
    <source>
        <dbReference type="ARBA" id="ARBA00022833"/>
    </source>
</evidence>
<name>A0A507BI42_9PEZI</name>
<protein>
    <recommendedName>
        <fullName evidence="11">Zn(2)-C6 fungal-type domain-containing protein</fullName>
    </recommendedName>
</protein>
<keyword evidence="8" id="KW-0804">Transcription</keyword>
<gene>
    <name evidence="12" type="ORF">E0L32_011189</name>
</gene>
<dbReference type="AlphaFoldDB" id="A0A507BI42"/>
<evidence type="ECO:0000313" key="12">
    <source>
        <dbReference type="EMBL" id="TPX19116.1"/>
    </source>
</evidence>
<dbReference type="FunFam" id="4.10.240.10:FF:000005">
    <property type="entry name" value="Quinic acid utilization activator"/>
    <property type="match status" value="1"/>
</dbReference>
<comment type="subcellular location">
    <subcellularLocation>
        <location evidence="1">Nucleus</location>
    </subcellularLocation>
</comment>
<feature type="compositionally biased region" description="Polar residues" evidence="10">
    <location>
        <begin position="20"/>
        <end position="36"/>
    </location>
</feature>
<evidence type="ECO:0000256" key="10">
    <source>
        <dbReference type="SAM" id="MobiDB-lite"/>
    </source>
</evidence>
<keyword evidence="3" id="KW-0862">Zinc</keyword>
<accession>A0A507BI42</accession>
<dbReference type="GO" id="GO:0005634">
    <property type="term" value="C:nucleus"/>
    <property type="evidence" value="ECO:0007669"/>
    <property type="project" value="UniProtKB-SubCell"/>
</dbReference>
<evidence type="ECO:0000256" key="4">
    <source>
        <dbReference type="ARBA" id="ARBA00022911"/>
    </source>
</evidence>
<dbReference type="SUPFAM" id="SSF57701">
    <property type="entry name" value="Zn2/Cys6 DNA-binding domain"/>
    <property type="match status" value="1"/>
</dbReference>
<dbReference type="GO" id="GO:0045944">
    <property type="term" value="P:positive regulation of transcription by RNA polymerase II"/>
    <property type="evidence" value="ECO:0007669"/>
    <property type="project" value="TreeGrafter"/>
</dbReference>
<keyword evidence="7" id="KW-0010">Activator</keyword>
<organism evidence="12 13">
    <name type="scientific">Thyridium curvatum</name>
    <dbReference type="NCBI Taxonomy" id="1093900"/>
    <lineage>
        <taxon>Eukaryota</taxon>
        <taxon>Fungi</taxon>
        <taxon>Dikarya</taxon>
        <taxon>Ascomycota</taxon>
        <taxon>Pezizomycotina</taxon>
        <taxon>Sordariomycetes</taxon>
        <taxon>Sordariomycetidae</taxon>
        <taxon>Thyridiales</taxon>
        <taxon>Thyridiaceae</taxon>
        <taxon>Thyridium</taxon>
    </lineage>
</organism>
<feature type="region of interest" description="Disordered" evidence="10">
    <location>
        <begin position="1"/>
        <end position="38"/>
    </location>
</feature>
<dbReference type="OrthoDB" id="3364175at2759"/>
<reference evidence="12 13" key="1">
    <citation type="submission" date="2019-06" db="EMBL/GenBank/DDBJ databases">
        <title>Draft genome sequence of the filamentous fungus Phialemoniopsis curvata isolated from diesel fuel.</title>
        <authorList>
            <person name="Varaljay V.A."/>
            <person name="Lyon W.J."/>
            <person name="Crouch A.L."/>
            <person name="Drake C.E."/>
            <person name="Hollomon J.M."/>
            <person name="Nadeau L.J."/>
            <person name="Nunn H.S."/>
            <person name="Stevenson B.S."/>
            <person name="Bojanowski C.L."/>
            <person name="Crookes-Goodson W.J."/>
        </authorList>
    </citation>
    <scope>NUCLEOTIDE SEQUENCE [LARGE SCALE GENOMIC DNA]</scope>
    <source>
        <strain evidence="12 13">D216</strain>
    </source>
</reference>
<keyword evidence="6" id="KW-0238">DNA-binding</keyword>
<proteinExistence type="predicted"/>
<dbReference type="Pfam" id="PF04082">
    <property type="entry name" value="Fungal_trans"/>
    <property type="match status" value="1"/>
</dbReference>
<evidence type="ECO:0000256" key="2">
    <source>
        <dbReference type="ARBA" id="ARBA00022723"/>
    </source>
</evidence>
<dbReference type="PROSITE" id="PS50048">
    <property type="entry name" value="ZN2_CY6_FUNGAL_2"/>
    <property type="match status" value="1"/>
</dbReference>
<evidence type="ECO:0000256" key="6">
    <source>
        <dbReference type="ARBA" id="ARBA00023125"/>
    </source>
</evidence>
<dbReference type="Pfam" id="PF00172">
    <property type="entry name" value="Zn_clus"/>
    <property type="match status" value="1"/>
</dbReference>
<keyword evidence="2" id="KW-0479">Metal-binding</keyword>
<evidence type="ECO:0000256" key="5">
    <source>
        <dbReference type="ARBA" id="ARBA00023015"/>
    </source>
</evidence>
<dbReference type="CDD" id="cd00067">
    <property type="entry name" value="GAL4"/>
    <property type="match status" value="1"/>
</dbReference>
<dbReference type="InterPro" id="IPR007219">
    <property type="entry name" value="XnlR_reg_dom"/>
</dbReference>
<dbReference type="CDD" id="cd12148">
    <property type="entry name" value="fungal_TF_MHR"/>
    <property type="match status" value="1"/>
</dbReference>
<keyword evidence="9" id="KW-0539">Nucleus</keyword>
<dbReference type="SMART" id="SM00906">
    <property type="entry name" value="Fungal_trans"/>
    <property type="match status" value="1"/>
</dbReference>
<dbReference type="Proteomes" id="UP000319257">
    <property type="component" value="Unassembled WGS sequence"/>
</dbReference>
<dbReference type="GO" id="GO:0003677">
    <property type="term" value="F:DNA binding"/>
    <property type="evidence" value="ECO:0007669"/>
    <property type="project" value="UniProtKB-KW"/>
</dbReference>
<keyword evidence="4" id="KW-0672">Quinate metabolism</keyword>
<keyword evidence="5" id="KW-0805">Transcription regulation</keyword>
<evidence type="ECO:0000313" key="13">
    <source>
        <dbReference type="Proteomes" id="UP000319257"/>
    </source>
</evidence>
<dbReference type="PANTHER" id="PTHR47655:SF2">
    <property type="entry name" value="QUINIC ACID UTILIZATION ACTIVATOR"/>
    <property type="match status" value="1"/>
</dbReference>
<evidence type="ECO:0000256" key="9">
    <source>
        <dbReference type="ARBA" id="ARBA00023242"/>
    </source>
</evidence>
<dbReference type="SMART" id="SM00066">
    <property type="entry name" value="GAL4"/>
    <property type="match status" value="1"/>
</dbReference>
<dbReference type="InterPro" id="IPR001138">
    <property type="entry name" value="Zn2Cys6_DnaBD"/>
</dbReference>
<dbReference type="Gene3D" id="4.10.240.10">
    <property type="entry name" value="Zn(2)-C6 fungal-type DNA-binding domain"/>
    <property type="match status" value="1"/>
</dbReference>
<feature type="region of interest" description="Disordered" evidence="10">
    <location>
        <begin position="152"/>
        <end position="183"/>
    </location>
</feature>
<dbReference type="PANTHER" id="PTHR47655">
    <property type="entry name" value="QUINIC ACID UTILIZATION ACTIVATOR"/>
    <property type="match status" value="1"/>
</dbReference>
<dbReference type="InterPro" id="IPR052783">
    <property type="entry name" value="Metabolic/Drug-Res_Regulator"/>
</dbReference>
<evidence type="ECO:0000256" key="8">
    <source>
        <dbReference type="ARBA" id="ARBA00023163"/>
    </source>
</evidence>
<dbReference type="EMBL" id="SKBQ01000100">
    <property type="protein sequence ID" value="TPX19116.1"/>
    <property type="molecule type" value="Genomic_DNA"/>
</dbReference>
<dbReference type="RefSeq" id="XP_031000827.1">
    <property type="nucleotide sequence ID" value="XM_031133891.1"/>
</dbReference>
<dbReference type="GeneID" id="41978636"/>
<dbReference type="STRING" id="1093900.A0A507BI42"/>
<dbReference type="GO" id="GO:0008270">
    <property type="term" value="F:zinc ion binding"/>
    <property type="evidence" value="ECO:0007669"/>
    <property type="project" value="InterPro"/>
</dbReference>
<dbReference type="InterPro" id="IPR036864">
    <property type="entry name" value="Zn2-C6_fun-type_DNA-bd_sf"/>
</dbReference>
<dbReference type="GO" id="GO:0006351">
    <property type="term" value="P:DNA-templated transcription"/>
    <property type="evidence" value="ECO:0007669"/>
    <property type="project" value="InterPro"/>
</dbReference>
<evidence type="ECO:0000256" key="1">
    <source>
        <dbReference type="ARBA" id="ARBA00004123"/>
    </source>
</evidence>
<keyword evidence="13" id="KW-1185">Reference proteome</keyword>
<dbReference type="InParanoid" id="A0A507BI42"/>
<evidence type="ECO:0000256" key="7">
    <source>
        <dbReference type="ARBA" id="ARBA00023159"/>
    </source>
</evidence>
<feature type="domain" description="Zn(2)-C6 fungal-type" evidence="11">
    <location>
        <begin position="44"/>
        <end position="74"/>
    </location>
</feature>